<feature type="transmembrane region" description="Helical" evidence="1">
    <location>
        <begin position="155"/>
        <end position="174"/>
    </location>
</feature>
<protein>
    <submittedName>
        <fullName evidence="3">SdpI family protein</fullName>
    </submittedName>
</protein>
<dbReference type="PANTHER" id="PTHR37810:SF5">
    <property type="entry name" value="IMMUNITY PROTEIN SDPI"/>
    <property type="match status" value="1"/>
</dbReference>
<keyword evidence="1" id="KW-0812">Transmembrane</keyword>
<dbReference type="InterPro" id="IPR026272">
    <property type="entry name" value="SdpI"/>
</dbReference>
<feature type="transmembrane region" description="Helical" evidence="1">
    <location>
        <begin position="84"/>
        <end position="101"/>
    </location>
</feature>
<dbReference type="AlphaFoldDB" id="A0A838CW38"/>
<feature type="transmembrane region" description="Helical" evidence="1">
    <location>
        <begin position="45"/>
        <end position="64"/>
    </location>
</feature>
<keyword evidence="1" id="KW-0472">Membrane</keyword>
<dbReference type="Proteomes" id="UP000571017">
    <property type="component" value="Unassembled WGS sequence"/>
</dbReference>
<feature type="transmembrane region" description="Helical" evidence="1">
    <location>
        <begin position="180"/>
        <end position="201"/>
    </location>
</feature>
<dbReference type="EMBL" id="JACEFG010000003">
    <property type="protein sequence ID" value="MBA2175826.1"/>
    <property type="molecule type" value="Genomic_DNA"/>
</dbReference>
<evidence type="ECO:0000313" key="4">
    <source>
        <dbReference type="Proteomes" id="UP000571017"/>
    </source>
</evidence>
<dbReference type="GO" id="GO:0009636">
    <property type="term" value="P:response to toxic substance"/>
    <property type="evidence" value="ECO:0007669"/>
    <property type="project" value="TreeGrafter"/>
</dbReference>
<keyword evidence="1" id="KW-1133">Transmembrane helix</keyword>
<dbReference type="InterPro" id="IPR025962">
    <property type="entry name" value="SdpI/YhfL"/>
</dbReference>
<sequence>MKKIFVPVTVILVAILIGVMAYPSMHQEVPIHWSSGEADLFVSKGLAILILPILMLVSSLSIWLTNKYQGGKDNKKTINKTHNLSLVILFFVHLMILSFGLDVNLDNNFYVGIIVGIITVAVANPMQKTKPNAVYGLRTPWTLKDEKVWRKSNRFSGKLLFIVGLLIIGLSFVYPEFTTSVILILLVGALVISVIVSFGIYKKLSNSKA</sequence>
<proteinExistence type="predicted"/>
<dbReference type="InterPro" id="IPR012867">
    <property type="entry name" value="DUF1648"/>
</dbReference>
<organism evidence="3 4">
    <name type="scientific">Halobacillus locisalis</name>
    <dbReference type="NCBI Taxonomy" id="220753"/>
    <lineage>
        <taxon>Bacteria</taxon>
        <taxon>Bacillati</taxon>
        <taxon>Bacillota</taxon>
        <taxon>Bacilli</taxon>
        <taxon>Bacillales</taxon>
        <taxon>Bacillaceae</taxon>
        <taxon>Halobacillus</taxon>
    </lineage>
</organism>
<dbReference type="Pfam" id="PF13630">
    <property type="entry name" value="SdpI"/>
    <property type="match status" value="1"/>
</dbReference>
<feature type="transmembrane region" description="Helical" evidence="1">
    <location>
        <begin position="107"/>
        <end position="123"/>
    </location>
</feature>
<dbReference type="PIRSF" id="PIRSF038959">
    <property type="entry name" value="SdpI"/>
    <property type="match status" value="1"/>
</dbReference>
<dbReference type="Pfam" id="PF07853">
    <property type="entry name" value="DUF1648"/>
    <property type="match status" value="1"/>
</dbReference>
<reference evidence="3 4" key="1">
    <citation type="journal article" date="2004" name="Extremophiles">
        <title>Halobacillus locisalis sp. nov., a halophilic bacterium isolated from a marine solar saltern of the Yellow Sea in Korea.</title>
        <authorList>
            <person name="Yoon J.H."/>
            <person name="Kang K.H."/>
            <person name="Oh T.K."/>
            <person name="Park Y.H."/>
        </authorList>
    </citation>
    <scope>NUCLEOTIDE SEQUENCE [LARGE SCALE GENOMIC DNA]</scope>
    <source>
        <strain evidence="3 4">KCTC 3788</strain>
    </source>
</reference>
<name>A0A838CW38_9BACI</name>
<feature type="domain" description="DUF1648" evidence="2">
    <location>
        <begin position="10"/>
        <end position="56"/>
    </location>
</feature>
<gene>
    <name evidence="3" type="ORF">H0266_13090</name>
</gene>
<comment type="caution">
    <text evidence="3">The sequence shown here is derived from an EMBL/GenBank/DDBJ whole genome shotgun (WGS) entry which is preliminary data.</text>
</comment>
<dbReference type="RefSeq" id="WP_181472889.1">
    <property type="nucleotide sequence ID" value="NZ_JACEFG010000003.1"/>
</dbReference>
<accession>A0A838CW38</accession>
<dbReference type="PANTHER" id="PTHR37810">
    <property type="entry name" value="IMMUNITY PROTEIN SDPI"/>
    <property type="match status" value="1"/>
</dbReference>
<evidence type="ECO:0000313" key="3">
    <source>
        <dbReference type="EMBL" id="MBA2175826.1"/>
    </source>
</evidence>
<evidence type="ECO:0000259" key="2">
    <source>
        <dbReference type="Pfam" id="PF07853"/>
    </source>
</evidence>
<evidence type="ECO:0000256" key="1">
    <source>
        <dbReference type="SAM" id="Phobius"/>
    </source>
</evidence>
<keyword evidence="4" id="KW-1185">Reference proteome</keyword>